<dbReference type="EMBL" id="JAQQWE010000002">
    <property type="protein sequence ID" value="KAK7962783.1"/>
    <property type="molecule type" value="Genomic_DNA"/>
</dbReference>
<dbReference type="RefSeq" id="XP_066704894.1">
    <property type="nucleotide sequence ID" value="XM_066839830.1"/>
</dbReference>
<name>A0ABR1QS57_9PEZI</name>
<comment type="caution">
    <text evidence="2">The sequence shown here is derived from an EMBL/GenBank/DDBJ whole genome shotgun (WGS) entry which is preliminary data.</text>
</comment>
<protein>
    <submittedName>
        <fullName evidence="2">Uncharacterized protein</fullName>
    </submittedName>
</protein>
<gene>
    <name evidence="2" type="ORF">PG986_003608</name>
</gene>
<dbReference type="GeneID" id="92072892"/>
<feature type="compositionally biased region" description="Basic and acidic residues" evidence="1">
    <location>
        <begin position="7"/>
        <end position="19"/>
    </location>
</feature>
<evidence type="ECO:0000313" key="3">
    <source>
        <dbReference type="Proteomes" id="UP001391051"/>
    </source>
</evidence>
<sequence length="61" mass="6828">MDSNSDENLKKSKTSKEHVNTLLLPVATMAGKNNNDNNDNNDKGKKGDKPKRTLEDLEEEN</sequence>
<evidence type="ECO:0000313" key="2">
    <source>
        <dbReference type="EMBL" id="KAK7962783.1"/>
    </source>
</evidence>
<accession>A0ABR1QS57</accession>
<reference evidence="2 3" key="1">
    <citation type="submission" date="2023-01" db="EMBL/GenBank/DDBJ databases">
        <title>Analysis of 21 Apiospora genomes using comparative genomics revels a genus with tremendous synthesis potential of carbohydrate active enzymes and secondary metabolites.</title>
        <authorList>
            <person name="Sorensen T."/>
        </authorList>
    </citation>
    <scope>NUCLEOTIDE SEQUENCE [LARGE SCALE GENOMIC DNA]</scope>
    <source>
        <strain evidence="2 3">CBS 24483</strain>
    </source>
</reference>
<dbReference type="Proteomes" id="UP001391051">
    <property type="component" value="Unassembled WGS sequence"/>
</dbReference>
<feature type="compositionally biased region" description="Basic and acidic residues" evidence="1">
    <location>
        <begin position="40"/>
        <end position="55"/>
    </location>
</feature>
<keyword evidence="3" id="KW-1185">Reference proteome</keyword>
<feature type="region of interest" description="Disordered" evidence="1">
    <location>
        <begin position="1"/>
        <end position="61"/>
    </location>
</feature>
<evidence type="ECO:0000256" key="1">
    <source>
        <dbReference type="SAM" id="MobiDB-lite"/>
    </source>
</evidence>
<organism evidence="2 3">
    <name type="scientific">Apiospora aurea</name>
    <dbReference type="NCBI Taxonomy" id="335848"/>
    <lineage>
        <taxon>Eukaryota</taxon>
        <taxon>Fungi</taxon>
        <taxon>Dikarya</taxon>
        <taxon>Ascomycota</taxon>
        <taxon>Pezizomycotina</taxon>
        <taxon>Sordariomycetes</taxon>
        <taxon>Xylariomycetidae</taxon>
        <taxon>Amphisphaeriales</taxon>
        <taxon>Apiosporaceae</taxon>
        <taxon>Apiospora</taxon>
    </lineage>
</organism>
<proteinExistence type="predicted"/>